<protein>
    <submittedName>
        <fullName evidence="1">Molecular chaperone TorD family protein</fullName>
    </submittedName>
</protein>
<gene>
    <name evidence="1" type="ORF">F8D48_05275</name>
</gene>
<keyword evidence="2" id="KW-1185">Reference proteome</keyword>
<dbReference type="AlphaFoldDB" id="A0A7C8FWX7"/>
<dbReference type="SUPFAM" id="SSF89155">
    <property type="entry name" value="TorD-like"/>
    <property type="match status" value="1"/>
</dbReference>
<dbReference type="InterPro" id="IPR020945">
    <property type="entry name" value="DMSO/NO3_reduct_chaperone"/>
</dbReference>
<name>A0A7C8FWX7_9ACTN</name>
<organism evidence="1 2">
    <name type="scientific">Adlercreutzia muris</name>
    <dbReference type="NCBI Taxonomy" id="1796610"/>
    <lineage>
        <taxon>Bacteria</taxon>
        <taxon>Bacillati</taxon>
        <taxon>Actinomycetota</taxon>
        <taxon>Coriobacteriia</taxon>
        <taxon>Eggerthellales</taxon>
        <taxon>Eggerthellaceae</taxon>
        <taxon>Adlercreutzia</taxon>
    </lineage>
</organism>
<sequence>MEAGDVKAVVGLADGCELMGALTRFPDAGLARGVVDGSVHGDAMGCAADMTASSGEQWEGMQAACEGFGVSEDDEVAVCDSLRRAWSLLYARQGSGVAIFPYESAFIHVRMGAHGAPALFRTALTLRVERAMREAHALPVDAGTEPCDSAWNEWSFLARLLGNEAAALMAGDGESAALWRDRAASFTREHAGQWLPDFLARTEEELSRLAAAGGVDRTAERFYGALAAYGRFLLTVLTERAA</sequence>
<evidence type="ECO:0000313" key="2">
    <source>
        <dbReference type="Proteomes" id="UP000479639"/>
    </source>
</evidence>
<accession>A0A7C8FWX7</accession>
<comment type="caution">
    <text evidence="1">The sequence shown here is derived from an EMBL/GenBank/DDBJ whole genome shotgun (WGS) entry which is preliminary data.</text>
</comment>
<dbReference type="EMBL" id="WAJS01000013">
    <property type="protein sequence ID" value="KAB1648696.1"/>
    <property type="molecule type" value="Genomic_DNA"/>
</dbReference>
<dbReference type="RefSeq" id="WP_151430260.1">
    <property type="nucleotide sequence ID" value="NZ_JANJZI010000008.1"/>
</dbReference>
<dbReference type="Gene3D" id="1.10.3480.10">
    <property type="entry name" value="TorD-like"/>
    <property type="match status" value="1"/>
</dbReference>
<dbReference type="Pfam" id="PF02613">
    <property type="entry name" value="Nitrate_red_del"/>
    <property type="match status" value="1"/>
</dbReference>
<reference evidence="1 2" key="1">
    <citation type="submission" date="2019-09" db="EMBL/GenBank/DDBJ databases">
        <title>Whole genome shotgun sequencing (WGS) of Ellagibacter isourolithinifaciens DSM 104140(T) and Adlercreutzia muris DSM 29508(T).</title>
        <authorList>
            <person name="Stoll D.A."/>
            <person name="Danylec N."/>
            <person name="Huch M."/>
        </authorList>
    </citation>
    <scope>NUCLEOTIDE SEQUENCE [LARGE SCALE GENOMIC DNA]</scope>
    <source>
        <strain evidence="1 2">DSM 29508</strain>
    </source>
</reference>
<dbReference type="Proteomes" id="UP000479639">
    <property type="component" value="Unassembled WGS sequence"/>
</dbReference>
<evidence type="ECO:0000313" key="1">
    <source>
        <dbReference type="EMBL" id="KAB1648696.1"/>
    </source>
</evidence>
<dbReference type="InterPro" id="IPR036411">
    <property type="entry name" value="TorD-like_sf"/>
</dbReference>
<proteinExistence type="predicted"/>